<evidence type="ECO:0000256" key="1">
    <source>
        <dbReference type="SAM" id="SignalP"/>
    </source>
</evidence>
<dbReference type="PhylomeDB" id="A0A0G4GGP8"/>
<dbReference type="AlphaFoldDB" id="A0A0G4GGP8"/>
<protein>
    <recommendedName>
        <fullName evidence="4">Secreted protein</fullName>
    </recommendedName>
</protein>
<proteinExistence type="predicted"/>
<evidence type="ECO:0000313" key="3">
    <source>
        <dbReference type="Proteomes" id="UP000041254"/>
    </source>
</evidence>
<keyword evidence="3" id="KW-1185">Reference proteome</keyword>
<name>A0A0G4GGP8_VITBC</name>
<feature type="chain" id="PRO_5005189965" description="Secreted protein" evidence="1">
    <location>
        <begin position="21"/>
        <end position="177"/>
    </location>
</feature>
<feature type="signal peptide" evidence="1">
    <location>
        <begin position="1"/>
        <end position="20"/>
    </location>
</feature>
<evidence type="ECO:0008006" key="4">
    <source>
        <dbReference type="Google" id="ProtNLM"/>
    </source>
</evidence>
<gene>
    <name evidence="2" type="ORF">Vbra_827</name>
</gene>
<organism evidence="2 3">
    <name type="scientific">Vitrella brassicaformis (strain CCMP3155)</name>
    <dbReference type="NCBI Taxonomy" id="1169540"/>
    <lineage>
        <taxon>Eukaryota</taxon>
        <taxon>Sar</taxon>
        <taxon>Alveolata</taxon>
        <taxon>Colpodellida</taxon>
        <taxon>Vitrellaceae</taxon>
        <taxon>Vitrella</taxon>
    </lineage>
</organism>
<reference evidence="2 3" key="1">
    <citation type="submission" date="2014-11" db="EMBL/GenBank/DDBJ databases">
        <authorList>
            <person name="Zhu J."/>
            <person name="Qi W."/>
            <person name="Song R."/>
        </authorList>
    </citation>
    <scope>NUCLEOTIDE SEQUENCE [LARGE SCALE GENOMIC DNA]</scope>
</reference>
<accession>A0A0G4GGP8</accession>
<dbReference type="EMBL" id="CDMY01000659">
    <property type="protein sequence ID" value="CEM28803.1"/>
    <property type="molecule type" value="Genomic_DNA"/>
</dbReference>
<keyword evidence="1" id="KW-0732">Signal</keyword>
<dbReference type="Proteomes" id="UP000041254">
    <property type="component" value="Unassembled WGS sequence"/>
</dbReference>
<sequence length="177" mass="18715">MMVRLIGLLALFALAGVAHCHIRKLGPGYGTTTTTTTAPTGDMTGAVPFISPGIHPAQNGSNTTEVGAVRVDRNCDGDPECAASEDIIEFQNPKVAGLPVDFCLRGIFGGCGPEAANYYCRNHAAQETPPPDGHKYTGFSDYEHKAQGCGWTNILQGDTCIALCTCFQHIKCVSTPI</sequence>
<dbReference type="InParanoid" id="A0A0G4GGP8"/>
<evidence type="ECO:0000313" key="2">
    <source>
        <dbReference type="EMBL" id="CEM28803.1"/>
    </source>
</evidence>
<dbReference type="VEuPathDB" id="CryptoDB:Vbra_827"/>